<accession>A0AAN6Y7U3</accession>
<evidence type="ECO:0000313" key="1">
    <source>
        <dbReference type="EMBL" id="KAK4212941.1"/>
    </source>
</evidence>
<keyword evidence="2" id="KW-1185">Reference proteome</keyword>
<reference evidence="1" key="2">
    <citation type="submission" date="2023-05" db="EMBL/GenBank/DDBJ databases">
        <authorList>
            <consortium name="Lawrence Berkeley National Laboratory"/>
            <person name="Steindorff A."/>
            <person name="Hensen N."/>
            <person name="Bonometti L."/>
            <person name="Westerberg I."/>
            <person name="Brannstrom I.O."/>
            <person name="Guillou S."/>
            <person name="Cros-Aarteil S."/>
            <person name="Calhoun S."/>
            <person name="Haridas S."/>
            <person name="Kuo A."/>
            <person name="Mondo S."/>
            <person name="Pangilinan J."/>
            <person name="Riley R."/>
            <person name="Labutti K."/>
            <person name="Andreopoulos B."/>
            <person name="Lipzen A."/>
            <person name="Chen C."/>
            <person name="Yanf M."/>
            <person name="Daum C."/>
            <person name="Ng V."/>
            <person name="Clum A."/>
            <person name="Ohm R."/>
            <person name="Martin F."/>
            <person name="Silar P."/>
            <person name="Natvig D."/>
            <person name="Lalanne C."/>
            <person name="Gautier V."/>
            <person name="Ament-Velasquez S.L."/>
            <person name="Kruys A."/>
            <person name="Hutchinson M.I."/>
            <person name="Powell A.J."/>
            <person name="Barry K."/>
            <person name="Miller A.N."/>
            <person name="Grigoriev I.V."/>
            <person name="Debuchy R."/>
            <person name="Gladieux P."/>
            <person name="Thoren M.H."/>
            <person name="Johannesson H."/>
        </authorList>
    </citation>
    <scope>NUCLEOTIDE SEQUENCE</scope>
    <source>
        <strain evidence="1">PSN293</strain>
    </source>
</reference>
<dbReference type="Pfam" id="PF19086">
    <property type="entry name" value="Terpene_syn_C_2"/>
    <property type="match status" value="1"/>
</dbReference>
<evidence type="ECO:0000313" key="2">
    <source>
        <dbReference type="Proteomes" id="UP001301769"/>
    </source>
</evidence>
<dbReference type="InterPro" id="IPR008949">
    <property type="entry name" value="Isoprenoid_synthase_dom_sf"/>
</dbReference>
<protein>
    <submittedName>
        <fullName evidence="1">Isoprenoid synthase domain-containing protein</fullName>
    </submittedName>
</protein>
<dbReference type="Proteomes" id="UP001301769">
    <property type="component" value="Unassembled WGS sequence"/>
</dbReference>
<gene>
    <name evidence="1" type="ORF">QBC37DRAFT_424072</name>
</gene>
<organism evidence="1 2">
    <name type="scientific">Rhypophila decipiens</name>
    <dbReference type="NCBI Taxonomy" id="261697"/>
    <lineage>
        <taxon>Eukaryota</taxon>
        <taxon>Fungi</taxon>
        <taxon>Dikarya</taxon>
        <taxon>Ascomycota</taxon>
        <taxon>Pezizomycotina</taxon>
        <taxon>Sordariomycetes</taxon>
        <taxon>Sordariomycetidae</taxon>
        <taxon>Sordariales</taxon>
        <taxon>Naviculisporaceae</taxon>
        <taxon>Rhypophila</taxon>
    </lineage>
</organism>
<proteinExistence type="predicted"/>
<dbReference type="Gene3D" id="1.10.600.10">
    <property type="entry name" value="Farnesyl Diphosphate Synthase"/>
    <property type="match status" value="1"/>
</dbReference>
<name>A0AAN6Y7U3_9PEZI</name>
<sequence length="329" mass="37941">MEYRYSEVIDPSIYETDGLVVAKNSTVALRRHKDAYSEIIGTLRAQRDWSEHVSPVYEYHGGLGEHYSFVRVTVPECLPERLETISYANEYAFLYDDEMESLDLKHLPEAGEPGILDTFRNGILDYEVQQEKCRPEKRLQAKVLAEMMAIDPPRAKTTMKAWARFVQLASRTRMRSFDTLCEYIPARVIDAGELIWFGTLTFGMGLTIPDEEYQLCMELARPGYAALGLTNDLYSWEKEREAAERQGQDYVFNAIWVIMKERGVQEEEAKAICSEVVRDYIDEYCGIVEKTKSNPALSKDVRIYVEAVLLSIVGNLVWSIYCPRYRKDL</sequence>
<comment type="caution">
    <text evidence="1">The sequence shown here is derived from an EMBL/GenBank/DDBJ whole genome shotgun (WGS) entry which is preliminary data.</text>
</comment>
<reference evidence="1" key="1">
    <citation type="journal article" date="2023" name="Mol. Phylogenet. Evol.">
        <title>Genome-scale phylogeny and comparative genomics of the fungal order Sordariales.</title>
        <authorList>
            <person name="Hensen N."/>
            <person name="Bonometti L."/>
            <person name="Westerberg I."/>
            <person name="Brannstrom I.O."/>
            <person name="Guillou S."/>
            <person name="Cros-Aarteil S."/>
            <person name="Calhoun S."/>
            <person name="Haridas S."/>
            <person name="Kuo A."/>
            <person name="Mondo S."/>
            <person name="Pangilinan J."/>
            <person name="Riley R."/>
            <person name="LaButti K."/>
            <person name="Andreopoulos B."/>
            <person name="Lipzen A."/>
            <person name="Chen C."/>
            <person name="Yan M."/>
            <person name="Daum C."/>
            <person name="Ng V."/>
            <person name="Clum A."/>
            <person name="Steindorff A."/>
            <person name="Ohm R.A."/>
            <person name="Martin F."/>
            <person name="Silar P."/>
            <person name="Natvig D.O."/>
            <person name="Lalanne C."/>
            <person name="Gautier V."/>
            <person name="Ament-Velasquez S.L."/>
            <person name="Kruys A."/>
            <person name="Hutchinson M.I."/>
            <person name="Powell A.J."/>
            <person name="Barry K."/>
            <person name="Miller A.N."/>
            <person name="Grigoriev I.V."/>
            <person name="Debuchy R."/>
            <person name="Gladieux P."/>
            <person name="Hiltunen Thoren M."/>
            <person name="Johannesson H."/>
        </authorList>
    </citation>
    <scope>NUCLEOTIDE SEQUENCE</scope>
    <source>
        <strain evidence="1">PSN293</strain>
    </source>
</reference>
<dbReference type="AlphaFoldDB" id="A0AAN6Y7U3"/>
<dbReference type="EMBL" id="MU858118">
    <property type="protein sequence ID" value="KAK4212941.1"/>
    <property type="molecule type" value="Genomic_DNA"/>
</dbReference>
<dbReference type="SUPFAM" id="SSF48576">
    <property type="entry name" value="Terpenoid synthases"/>
    <property type="match status" value="1"/>
</dbReference>